<feature type="transmembrane region" description="Helical" evidence="5">
    <location>
        <begin position="166"/>
        <end position="189"/>
    </location>
</feature>
<evidence type="ECO:0000313" key="8">
    <source>
        <dbReference type="Proteomes" id="UP000324927"/>
    </source>
</evidence>
<keyword evidence="3 5" id="KW-1133">Transmembrane helix</keyword>
<evidence type="ECO:0000256" key="1">
    <source>
        <dbReference type="ARBA" id="ARBA00004141"/>
    </source>
</evidence>
<proteinExistence type="predicted"/>
<dbReference type="PANTHER" id="PTHR23530">
    <property type="entry name" value="TRANSPORT PROTEIN-RELATED"/>
    <property type="match status" value="1"/>
</dbReference>
<name>A0A5A9FU12_AZOLI</name>
<keyword evidence="8" id="KW-1185">Reference proteome</keyword>
<dbReference type="SUPFAM" id="SSF103473">
    <property type="entry name" value="MFS general substrate transporter"/>
    <property type="match status" value="1"/>
</dbReference>
<dbReference type="InterPro" id="IPR005829">
    <property type="entry name" value="Sugar_transporter_CS"/>
</dbReference>
<feature type="transmembrane region" description="Helical" evidence="5">
    <location>
        <begin position="243"/>
        <end position="261"/>
    </location>
</feature>
<comment type="subcellular location">
    <subcellularLocation>
        <location evidence="1">Membrane</location>
        <topology evidence="1">Multi-pass membrane protein</topology>
    </subcellularLocation>
</comment>
<accession>A0A5A9FU12</accession>
<feature type="transmembrane region" description="Helical" evidence="5">
    <location>
        <begin position="273"/>
        <end position="293"/>
    </location>
</feature>
<dbReference type="OrthoDB" id="9770492at2"/>
<evidence type="ECO:0000256" key="5">
    <source>
        <dbReference type="SAM" id="Phobius"/>
    </source>
</evidence>
<dbReference type="RefSeq" id="WP_149235703.1">
    <property type="nucleotide sequence ID" value="NZ_JALJXJ010000021.1"/>
</dbReference>
<evidence type="ECO:0000256" key="2">
    <source>
        <dbReference type="ARBA" id="ARBA00022692"/>
    </source>
</evidence>
<dbReference type="InterPro" id="IPR036259">
    <property type="entry name" value="MFS_trans_sf"/>
</dbReference>
<reference evidence="7 8" key="1">
    <citation type="submission" date="2019-08" db="EMBL/GenBank/DDBJ databases">
        <authorList>
            <person name="Grouzdev D."/>
            <person name="Tikhonova E."/>
            <person name="Kravchenko I."/>
        </authorList>
    </citation>
    <scope>NUCLEOTIDE SEQUENCE [LARGE SCALE GENOMIC DNA]</scope>
    <source>
        <strain evidence="7 8">59b</strain>
    </source>
</reference>
<comment type="caution">
    <text evidence="7">The sequence shown here is derived from an EMBL/GenBank/DDBJ whole genome shotgun (WGS) entry which is preliminary data.</text>
</comment>
<dbReference type="PROSITE" id="PS00216">
    <property type="entry name" value="SUGAR_TRANSPORT_1"/>
    <property type="match status" value="1"/>
</dbReference>
<sequence length="403" mass="43666">MRINGLAIGFYGFRLLRNAYFHVAISITYFSSIGLTLADALTLESIYYVSKCLTEIPTGFLADRYGRKACLVASSVTAAAGYAMMVLCPQFAWLIVAELLLGLSMSLASGADSALVYEALSEQSRLDDYRTVEGRGWSMRNLGYGAASAVGSLLAARYGLGLPFLVSSVFILGSLPFLALIGEPPLSAMSKKRTSAARAVFGSLIRDCRFIFVLLFFSLEFIYVRVGFWVFQPALRELQVPVSWFGPLFCATLAISLAAGMRMDLLRLSPGGTMLLLTLPILAFHGFLAWGVQISGSEGLLLALLGFSFHAVVQGIYDPIMREWINTFSSSEFRATTLSLASMLGNLGFAAVAPQFGGALERFGTTNVMLLTALLFAICLLVLIAWGLRIKAVPALQQLAQRI</sequence>
<dbReference type="PROSITE" id="PS50850">
    <property type="entry name" value="MFS"/>
    <property type="match status" value="1"/>
</dbReference>
<dbReference type="AlphaFoldDB" id="A0A5A9FU12"/>
<keyword evidence="2 5" id="KW-0812">Transmembrane</keyword>
<dbReference type="GO" id="GO:0016020">
    <property type="term" value="C:membrane"/>
    <property type="evidence" value="ECO:0007669"/>
    <property type="project" value="UniProtKB-SubCell"/>
</dbReference>
<feature type="transmembrane region" description="Helical" evidence="5">
    <location>
        <begin position="368"/>
        <end position="388"/>
    </location>
</feature>
<evidence type="ECO:0000256" key="3">
    <source>
        <dbReference type="ARBA" id="ARBA00022989"/>
    </source>
</evidence>
<dbReference type="InterPro" id="IPR020846">
    <property type="entry name" value="MFS_dom"/>
</dbReference>
<dbReference type="PANTHER" id="PTHR23530:SF1">
    <property type="entry name" value="PERMEASE, MAJOR FACILITATOR SUPERFAMILY-RELATED"/>
    <property type="match status" value="1"/>
</dbReference>
<dbReference type="GO" id="GO:0022857">
    <property type="term" value="F:transmembrane transporter activity"/>
    <property type="evidence" value="ECO:0007669"/>
    <property type="project" value="InterPro"/>
</dbReference>
<feature type="transmembrane region" description="Helical" evidence="5">
    <location>
        <begin position="70"/>
        <end position="93"/>
    </location>
</feature>
<dbReference type="Proteomes" id="UP000324927">
    <property type="component" value="Unassembled WGS sequence"/>
</dbReference>
<keyword evidence="4 5" id="KW-0472">Membrane</keyword>
<feature type="transmembrane region" description="Helical" evidence="5">
    <location>
        <begin position="299"/>
        <end position="317"/>
    </location>
</feature>
<organism evidence="7 8">
    <name type="scientific">Azospirillum lipoferum</name>
    <dbReference type="NCBI Taxonomy" id="193"/>
    <lineage>
        <taxon>Bacteria</taxon>
        <taxon>Pseudomonadati</taxon>
        <taxon>Pseudomonadota</taxon>
        <taxon>Alphaproteobacteria</taxon>
        <taxon>Rhodospirillales</taxon>
        <taxon>Azospirillaceae</taxon>
        <taxon>Azospirillum</taxon>
    </lineage>
</organism>
<feature type="domain" description="Major facilitator superfamily (MFS) profile" evidence="6">
    <location>
        <begin position="1"/>
        <end position="391"/>
    </location>
</feature>
<feature type="transmembrane region" description="Helical" evidence="5">
    <location>
        <begin position="20"/>
        <end position="49"/>
    </location>
</feature>
<evidence type="ECO:0000256" key="4">
    <source>
        <dbReference type="ARBA" id="ARBA00023136"/>
    </source>
</evidence>
<gene>
    <name evidence="7" type="ORF">FZ942_35335</name>
</gene>
<dbReference type="InterPro" id="IPR011701">
    <property type="entry name" value="MFS"/>
</dbReference>
<feature type="transmembrane region" description="Helical" evidence="5">
    <location>
        <begin position="210"/>
        <end position="231"/>
    </location>
</feature>
<dbReference type="InterPro" id="IPR053160">
    <property type="entry name" value="MFS_DHA3_Transporter"/>
</dbReference>
<feature type="transmembrane region" description="Helical" evidence="5">
    <location>
        <begin position="338"/>
        <end position="356"/>
    </location>
</feature>
<dbReference type="Gene3D" id="1.20.1250.20">
    <property type="entry name" value="MFS general substrate transporter like domains"/>
    <property type="match status" value="1"/>
</dbReference>
<dbReference type="Pfam" id="PF07690">
    <property type="entry name" value="MFS_1"/>
    <property type="match status" value="1"/>
</dbReference>
<protein>
    <submittedName>
        <fullName evidence="7">MFS transporter</fullName>
    </submittedName>
</protein>
<evidence type="ECO:0000259" key="6">
    <source>
        <dbReference type="PROSITE" id="PS50850"/>
    </source>
</evidence>
<dbReference type="EMBL" id="VTTN01000038">
    <property type="protein sequence ID" value="KAA0585688.1"/>
    <property type="molecule type" value="Genomic_DNA"/>
</dbReference>
<evidence type="ECO:0000313" key="7">
    <source>
        <dbReference type="EMBL" id="KAA0585688.1"/>
    </source>
</evidence>